<dbReference type="Pfam" id="PF23375">
    <property type="entry name" value="DUF7094"/>
    <property type="match status" value="1"/>
</dbReference>
<dbReference type="Pfam" id="PF23374">
    <property type="entry name" value="Fn3_arc"/>
    <property type="match status" value="1"/>
</dbReference>
<proteinExistence type="predicted"/>
<evidence type="ECO:0000259" key="5">
    <source>
        <dbReference type="Pfam" id="PF23379"/>
    </source>
</evidence>
<dbReference type="EMBL" id="NXNI01000001">
    <property type="protein sequence ID" value="PCR92498.1"/>
    <property type="molecule type" value="Genomic_DNA"/>
</dbReference>
<sequence length="409" mass="45087">MNNATPALLAFLLVLSLPAMTVVAAAPSGERLDGSAATLQQELPDRTAPVEAENTTNRLPLTGDVRSEYTDYGSGLGLVFANADDELRLDYEQYTLVDDEFDDATTEQQAAMVQQAYERINERADELEQREREAVRAYAAGEQSTNELLQTLLRNHKEAAMLADTLRELEGRANQVSGYSLPADYSDYKTLEYHRTPLRENLEALTDRPTRGSGLDVTVSASQTGYSLAMVDGDRYLVETARFDNRDQTGSNQLDHSDAYNHAEDLYPWASSDDGPHFQENSPDHYWAEPKLDQGRLDFYFNTQTGNVYRETQELTTQSLPVTDETTRSNDGLELSINETPPAENVNSPIEVTVTDQATGEPEQATIIIDGIEIGKTGEDGSLWIVPTLGQSELTARTANGTVNATITS</sequence>
<feature type="domain" description="Fibronectin-III type-like" evidence="3">
    <location>
        <begin position="325"/>
        <end position="405"/>
    </location>
</feature>
<keyword evidence="7" id="KW-1185">Reference proteome</keyword>
<evidence type="ECO:0000313" key="7">
    <source>
        <dbReference type="Proteomes" id="UP000219689"/>
    </source>
</evidence>
<feature type="domain" description="DUF7094" evidence="4">
    <location>
        <begin position="217"/>
        <end position="321"/>
    </location>
</feature>
<dbReference type="AlphaFoldDB" id="A0A2A5R056"/>
<gene>
    <name evidence="6" type="ORF">CP557_19345</name>
</gene>
<evidence type="ECO:0000259" key="3">
    <source>
        <dbReference type="Pfam" id="PF23374"/>
    </source>
</evidence>
<feature type="compositionally biased region" description="Basic and acidic residues" evidence="2">
    <location>
        <begin position="274"/>
        <end position="285"/>
    </location>
</feature>
<feature type="domain" description="DUF7096" evidence="5">
    <location>
        <begin position="1"/>
        <end position="205"/>
    </location>
</feature>
<evidence type="ECO:0000313" key="6">
    <source>
        <dbReference type="EMBL" id="PCR92498.1"/>
    </source>
</evidence>
<protein>
    <submittedName>
        <fullName evidence="6">Uncharacterized protein</fullName>
    </submittedName>
</protein>
<evidence type="ECO:0000256" key="2">
    <source>
        <dbReference type="SAM" id="MobiDB-lite"/>
    </source>
</evidence>
<comment type="caution">
    <text evidence="6">The sequence shown here is derived from an EMBL/GenBank/DDBJ whole genome shotgun (WGS) entry which is preliminary data.</text>
</comment>
<dbReference type="InterPro" id="IPR056397">
    <property type="entry name" value="Fn3_arc"/>
</dbReference>
<dbReference type="RefSeq" id="WP_097381420.1">
    <property type="nucleotide sequence ID" value="NZ_NXNI01000001.1"/>
</dbReference>
<dbReference type="InterPro" id="IPR055522">
    <property type="entry name" value="DUF7096"/>
</dbReference>
<organism evidence="6 7">
    <name type="scientific">Natrinema ejinorense</name>
    <dbReference type="NCBI Taxonomy" id="373386"/>
    <lineage>
        <taxon>Archaea</taxon>
        <taxon>Methanobacteriati</taxon>
        <taxon>Methanobacteriota</taxon>
        <taxon>Stenosarchaea group</taxon>
        <taxon>Halobacteria</taxon>
        <taxon>Halobacteriales</taxon>
        <taxon>Natrialbaceae</taxon>
        <taxon>Natrinema</taxon>
    </lineage>
</organism>
<name>A0A2A5R056_9EURY</name>
<reference evidence="6 7" key="1">
    <citation type="submission" date="2017-09" db="EMBL/GenBank/DDBJ databases">
        <title>Genome sequences of Natrinema ejinorence JCM 13890T.</title>
        <authorList>
            <person name="Roh S.W."/>
            <person name="Kim Y.B."/>
            <person name="Kim J.Y."/>
        </authorList>
    </citation>
    <scope>NUCLEOTIDE SEQUENCE [LARGE SCALE GENOMIC DNA]</scope>
    <source>
        <strain evidence="6 7">JCM 13890</strain>
    </source>
</reference>
<evidence type="ECO:0000259" key="4">
    <source>
        <dbReference type="Pfam" id="PF23375"/>
    </source>
</evidence>
<feature type="coiled-coil region" evidence="1">
    <location>
        <begin position="110"/>
        <end position="137"/>
    </location>
</feature>
<feature type="region of interest" description="Disordered" evidence="2">
    <location>
        <begin position="323"/>
        <end position="346"/>
    </location>
</feature>
<keyword evidence="1" id="KW-0175">Coiled coil</keyword>
<dbReference type="Proteomes" id="UP000219689">
    <property type="component" value="Unassembled WGS sequence"/>
</dbReference>
<dbReference type="Pfam" id="PF23379">
    <property type="entry name" value="DUF7096"/>
    <property type="match status" value="1"/>
</dbReference>
<accession>A0A2A5R056</accession>
<dbReference type="OrthoDB" id="201701at2157"/>
<evidence type="ECO:0000256" key="1">
    <source>
        <dbReference type="SAM" id="Coils"/>
    </source>
</evidence>
<feature type="region of interest" description="Disordered" evidence="2">
    <location>
        <begin position="266"/>
        <end position="285"/>
    </location>
</feature>
<dbReference type="InterPro" id="IPR055520">
    <property type="entry name" value="DUF7094"/>
</dbReference>